<organism evidence="2 3">
    <name type="scientific">Dictyocaulus viviparus</name>
    <name type="common">Bovine lungworm</name>
    <dbReference type="NCBI Taxonomy" id="29172"/>
    <lineage>
        <taxon>Eukaryota</taxon>
        <taxon>Metazoa</taxon>
        <taxon>Ecdysozoa</taxon>
        <taxon>Nematoda</taxon>
        <taxon>Chromadorea</taxon>
        <taxon>Rhabditida</taxon>
        <taxon>Rhabditina</taxon>
        <taxon>Rhabditomorpha</taxon>
        <taxon>Strongyloidea</taxon>
        <taxon>Metastrongylidae</taxon>
        <taxon>Dictyocaulus</taxon>
    </lineage>
</organism>
<evidence type="ECO:0000256" key="1">
    <source>
        <dbReference type="SAM" id="MobiDB-lite"/>
    </source>
</evidence>
<dbReference type="EMBL" id="KN716355">
    <property type="protein sequence ID" value="KJH46377.1"/>
    <property type="molecule type" value="Genomic_DNA"/>
</dbReference>
<accession>A0A0D8XRJ3</accession>
<name>A0A0D8XRJ3_DICVI</name>
<gene>
    <name evidence="2" type="ORF">DICVIV_07545</name>
</gene>
<evidence type="ECO:0000313" key="3">
    <source>
        <dbReference type="Proteomes" id="UP000053766"/>
    </source>
</evidence>
<dbReference type="AlphaFoldDB" id="A0A0D8XRJ3"/>
<reference evidence="3" key="2">
    <citation type="journal article" date="2016" name="Sci. Rep.">
        <title>Dictyocaulus viviparus genome, variome and transcriptome elucidate lungworm biology and support future intervention.</title>
        <authorList>
            <person name="McNulty S.N."/>
            <person name="Strube C."/>
            <person name="Rosa B.A."/>
            <person name="Martin J.C."/>
            <person name="Tyagi R."/>
            <person name="Choi Y.J."/>
            <person name="Wang Q."/>
            <person name="Hallsworth Pepin K."/>
            <person name="Zhang X."/>
            <person name="Ozersky P."/>
            <person name="Wilson R.K."/>
            <person name="Sternberg P.W."/>
            <person name="Gasser R.B."/>
            <person name="Mitreva M."/>
        </authorList>
    </citation>
    <scope>NUCLEOTIDE SEQUENCE [LARGE SCALE GENOMIC DNA]</scope>
    <source>
        <strain evidence="3">HannoverDv2000</strain>
    </source>
</reference>
<feature type="compositionally biased region" description="Basic and acidic residues" evidence="1">
    <location>
        <begin position="50"/>
        <end position="61"/>
    </location>
</feature>
<feature type="region of interest" description="Disordered" evidence="1">
    <location>
        <begin position="43"/>
        <end position="73"/>
    </location>
</feature>
<dbReference type="Proteomes" id="UP000053766">
    <property type="component" value="Unassembled WGS sequence"/>
</dbReference>
<sequence length="140" mass="16289">MTLIEQMILTKEERKMVGVVDIDQQSFLSLSFFKVMSRRSKKFKTTKSPRNVEQHRSKNEKSFVSTPNRSHIENKSLANENLSTKKKLASHPIRKESLASLADRIRRKPKLKPLLHGIYVVNFHSTNNLRAAIEEEEEEQ</sequence>
<protein>
    <submittedName>
        <fullName evidence="2">Uncharacterized protein</fullName>
    </submittedName>
</protein>
<proteinExistence type="predicted"/>
<evidence type="ECO:0000313" key="2">
    <source>
        <dbReference type="EMBL" id="KJH46377.1"/>
    </source>
</evidence>
<keyword evidence="3" id="KW-1185">Reference proteome</keyword>
<reference evidence="2 3" key="1">
    <citation type="submission" date="2013-11" db="EMBL/GenBank/DDBJ databases">
        <title>Draft genome of the bovine lungworm Dictyocaulus viviparus.</title>
        <authorList>
            <person name="Mitreva M."/>
        </authorList>
    </citation>
    <scope>NUCLEOTIDE SEQUENCE [LARGE SCALE GENOMIC DNA]</scope>
    <source>
        <strain evidence="2 3">HannoverDv2000</strain>
    </source>
</reference>